<dbReference type="SUPFAM" id="SSF55048">
    <property type="entry name" value="Probable ACP-binding domain of malonyl-CoA ACP transacylase"/>
    <property type="match status" value="1"/>
</dbReference>
<dbReference type="InterPro" id="IPR016036">
    <property type="entry name" value="Malonyl_transacylase_ACP-bd"/>
</dbReference>
<gene>
    <name evidence="4" type="ORF">Fcan01_05015</name>
</gene>
<evidence type="ECO:0000256" key="2">
    <source>
        <dbReference type="ARBA" id="ARBA00022553"/>
    </source>
</evidence>
<name>A0A226ETS2_FOLCA</name>
<dbReference type="SMART" id="SM00827">
    <property type="entry name" value="PKS_AT"/>
    <property type="match status" value="1"/>
</dbReference>
<sequence>MKTFRVLGWHRFLGLEGSKLFIPTGHPHSGILLACEAHSAQSLNLLIQKSTEFLSNNSISISPSNPNAFLVFTNPCIPSPCSDNPDDNEDGGCYRATFTGLDFMSIYEQLVNYSSPSSKLCGFNGVRRKIGLMFTGQCSQYLGMGLELYETSLPFRSAFQCASNILMNEYGLHIYDVMYGSKGHLLDTSLYSQTSIFCLEVGLLALWRSFGVEPSFVLGPSAGGFAAAVAAGVITVEEGARLVGGRAKLINSLPEGGMTAVQASEAEVRYLMDKVVFSSEMWLDVAVINSENDIVIAGKPQSLKMLEMLCEEKGIKTCRLNAKQAFHSRQIDCILEKYDEILRNVMTRNYNDNEVQQSSCCGYISGIDGTVMSSRDFFTPEYWMDHARATVNLPAAVNTFWEQGVRVFIELGPRPVLLHDAKTILGDDKVSQALWMSTINGKDSNWTTVLKGLGQLYEVQAIDLDIIE</sequence>
<dbReference type="Gene3D" id="3.30.70.250">
    <property type="entry name" value="Malonyl-CoA ACP transacylase, ACP-binding"/>
    <property type="match status" value="1"/>
</dbReference>
<protein>
    <submittedName>
        <fullName evidence="4">Conidial yellow pigment biosynthesis polyketide synthase</fullName>
    </submittedName>
</protein>
<dbReference type="PROSITE" id="PS51257">
    <property type="entry name" value="PROKAR_LIPOPROTEIN"/>
    <property type="match status" value="1"/>
</dbReference>
<dbReference type="SUPFAM" id="SSF52151">
    <property type="entry name" value="FabD/lysophospholipase-like"/>
    <property type="match status" value="1"/>
</dbReference>
<reference evidence="4 5" key="1">
    <citation type="submission" date="2015-12" db="EMBL/GenBank/DDBJ databases">
        <title>The genome of Folsomia candida.</title>
        <authorList>
            <person name="Faddeeva A."/>
            <person name="Derks M.F."/>
            <person name="Anvar Y."/>
            <person name="Smit S."/>
            <person name="Van Straalen N."/>
            <person name="Roelofs D."/>
        </authorList>
    </citation>
    <scope>NUCLEOTIDE SEQUENCE [LARGE SCALE GENOMIC DNA]</scope>
    <source>
        <strain evidence="4 5">VU population</strain>
        <tissue evidence="4">Whole body</tissue>
    </source>
</reference>
<dbReference type="InterPro" id="IPR001227">
    <property type="entry name" value="Ac_transferase_dom_sf"/>
</dbReference>
<dbReference type="PANTHER" id="PTHR43775">
    <property type="entry name" value="FATTY ACID SYNTHASE"/>
    <property type="match status" value="1"/>
</dbReference>
<evidence type="ECO:0000313" key="5">
    <source>
        <dbReference type="Proteomes" id="UP000198287"/>
    </source>
</evidence>
<comment type="caution">
    <text evidence="4">The sequence shown here is derived from an EMBL/GenBank/DDBJ whole genome shotgun (WGS) entry which is preliminary data.</text>
</comment>
<dbReference type="InterPro" id="IPR014043">
    <property type="entry name" value="Acyl_transferase_dom"/>
</dbReference>
<dbReference type="Proteomes" id="UP000198287">
    <property type="component" value="Unassembled WGS sequence"/>
</dbReference>
<evidence type="ECO:0000313" key="4">
    <source>
        <dbReference type="EMBL" id="OXA61002.1"/>
    </source>
</evidence>
<dbReference type="InterPro" id="IPR016035">
    <property type="entry name" value="Acyl_Trfase/lysoPLipase"/>
</dbReference>
<keyword evidence="2" id="KW-0597">Phosphoprotein</keyword>
<accession>A0A226ETS2</accession>
<dbReference type="STRING" id="158441.A0A226ETS2"/>
<dbReference type="InterPro" id="IPR050091">
    <property type="entry name" value="PKS_NRPS_Biosynth_Enz"/>
</dbReference>
<dbReference type="GO" id="GO:0004312">
    <property type="term" value="F:fatty acid synthase activity"/>
    <property type="evidence" value="ECO:0007669"/>
    <property type="project" value="TreeGrafter"/>
</dbReference>
<dbReference type="GO" id="GO:0006633">
    <property type="term" value="P:fatty acid biosynthetic process"/>
    <property type="evidence" value="ECO:0007669"/>
    <property type="project" value="UniProtKB-UniPathway"/>
</dbReference>
<dbReference type="UniPathway" id="UPA00094"/>
<dbReference type="EMBL" id="LNIX01000002">
    <property type="protein sequence ID" value="OXA61002.1"/>
    <property type="molecule type" value="Genomic_DNA"/>
</dbReference>
<dbReference type="PANTHER" id="PTHR43775:SF37">
    <property type="entry name" value="SI:DKEY-61P9.11"/>
    <property type="match status" value="1"/>
</dbReference>
<dbReference type="Gene3D" id="3.30.70.3290">
    <property type="match status" value="1"/>
</dbReference>
<dbReference type="AlphaFoldDB" id="A0A226ETS2"/>
<feature type="domain" description="Malonyl-CoA:ACP transacylase (MAT)" evidence="3">
    <location>
        <begin position="133"/>
        <end position="443"/>
    </location>
</feature>
<keyword evidence="1" id="KW-0596">Phosphopantetheine</keyword>
<dbReference type="OrthoDB" id="541883at2759"/>
<proteinExistence type="predicted"/>
<organism evidence="4 5">
    <name type="scientific">Folsomia candida</name>
    <name type="common">Springtail</name>
    <dbReference type="NCBI Taxonomy" id="158441"/>
    <lineage>
        <taxon>Eukaryota</taxon>
        <taxon>Metazoa</taxon>
        <taxon>Ecdysozoa</taxon>
        <taxon>Arthropoda</taxon>
        <taxon>Hexapoda</taxon>
        <taxon>Collembola</taxon>
        <taxon>Entomobryomorpha</taxon>
        <taxon>Isotomoidea</taxon>
        <taxon>Isotomidae</taxon>
        <taxon>Proisotominae</taxon>
        <taxon>Folsomia</taxon>
    </lineage>
</organism>
<evidence type="ECO:0000256" key="1">
    <source>
        <dbReference type="ARBA" id="ARBA00022450"/>
    </source>
</evidence>
<evidence type="ECO:0000259" key="3">
    <source>
        <dbReference type="SMART" id="SM00827"/>
    </source>
</evidence>
<dbReference type="Pfam" id="PF00698">
    <property type="entry name" value="Acyl_transf_1"/>
    <property type="match status" value="1"/>
</dbReference>
<keyword evidence="5" id="KW-1185">Reference proteome</keyword>
<dbReference type="Gene3D" id="3.40.366.10">
    <property type="entry name" value="Malonyl-Coenzyme A Acyl Carrier Protein, domain 2"/>
    <property type="match status" value="1"/>
</dbReference>